<dbReference type="AlphaFoldDB" id="A0A4Z2HU42"/>
<dbReference type="EMBL" id="SRLO01000177">
    <property type="protein sequence ID" value="TNN69329.1"/>
    <property type="molecule type" value="Genomic_DNA"/>
</dbReference>
<feature type="region of interest" description="Disordered" evidence="1">
    <location>
        <begin position="1"/>
        <end position="67"/>
    </location>
</feature>
<feature type="compositionally biased region" description="Basic and acidic residues" evidence="1">
    <location>
        <begin position="18"/>
        <end position="43"/>
    </location>
</feature>
<feature type="region of interest" description="Disordered" evidence="1">
    <location>
        <begin position="101"/>
        <end position="120"/>
    </location>
</feature>
<gene>
    <name evidence="2" type="ORF">EYF80_020480</name>
</gene>
<organism evidence="2 3">
    <name type="scientific">Liparis tanakae</name>
    <name type="common">Tanaka's snailfish</name>
    <dbReference type="NCBI Taxonomy" id="230148"/>
    <lineage>
        <taxon>Eukaryota</taxon>
        <taxon>Metazoa</taxon>
        <taxon>Chordata</taxon>
        <taxon>Craniata</taxon>
        <taxon>Vertebrata</taxon>
        <taxon>Euteleostomi</taxon>
        <taxon>Actinopterygii</taxon>
        <taxon>Neopterygii</taxon>
        <taxon>Teleostei</taxon>
        <taxon>Neoteleostei</taxon>
        <taxon>Acanthomorphata</taxon>
        <taxon>Eupercaria</taxon>
        <taxon>Perciformes</taxon>
        <taxon>Cottioidei</taxon>
        <taxon>Cottales</taxon>
        <taxon>Liparidae</taxon>
        <taxon>Liparis</taxon>
    </lineage>
</organism>
<accession>A0A4Z2HU42</accession>
<feature type="compositionally biased region" description="Basic and acidic residues" evidence="1">
    <location>
        <begin position="1"/>
        <end position="10"/>
    </location>
</feature>
<dbReference type="Proteomes" id="UP000314294">
    <property type="component" value="Unassembled WGS sequence"/>
</dbReference>
<sequence>MDELLREERGSTAVGRRGGGEGREWEERDDRGNLWARGREMKRTSGRRGKRRGGGEGRGGGVPGVPLTAVRPVAVSWELNIRSVPIKHVEAIYSVLMAALKSDEKKKKGGGPAELKTDRN</sequence>
<evidence type="ECO:0000313" key="3">
    <source>
        <dbReference type="Proteomes" id="UP000314294"/>
    </source>
</evidence>
<proteinExistence type="predicted"/>
<keyword evidence="3" id="KW-1185">Reference proteome</keyword>
<name>A0A4Z2HU42_9TELE</name>
<evidence type="ECO:0000313" key="2">
    <source>
        <dbReference type="EMBL" id="TNN69329.1"/>
    </source>
</evidence>
<protein>
    <submittedName>
        <fullName evidence="2">Uncharacterized protein</fullName>
    </submittedName>
</protein>
<evidence type="ECO:0000256" key="1">
    <source>
        <dbReference type="SAM" id="MobiDB-lite"/>
    </source>
</evidence>
<comment type="caution">
    <text evidence="2">The sequence shown here is derived from an EMBL/GenBank/DDBJ whole genome shotgun (WGS) entry which is preliminary data.</text>
</comment>
<reference evidence="2 3" key="1">
    <citation type="submission" date="2019-03" db="EMBL/GenBank/DDBJ databases">
        <title>First draft genome of Liparis tanakae, snailfish: a comprehensive survey of snailfish specific genes.</title>
        <authorList>
            <person name="Kim W."/>
            <person name="Song I."/>
            <person name="Jeong J.-H."/>
            <person name="Kim D."/>
            <person name="Kim S."/>
            <person name="Ryu S."/>
            <person name="Song J.Y."/>
            <person name="Lee S.K."/>
        </authorList>
    </citation>
    <scope>NUCLEOTIDE SEQUENCE [LARGE SCALE GENOMIC DNA]</scope>
    <source>
        <tissue evidence="2">Muscle</tissue>
    </source>
</reference>